<feature type="domain" description="N-acetyltransferase" evidence="1">
    <location>
        <begin position="1"/>
        <end position="149"/>
    </location>
</feature>
<organism evidence="2 3">
    <name type="scientific">Bifiguratus adelaidae</name>
    <dbReference type="NCBI Taxonomy" id="1938954"/>
    <lineage>
        <taxon>Eukaryota</taxon>
        <taxon>Fungi</taxon>
        <taxon>Fungi incertae sedis</taxon>
        <taxon>Mucoromycota</taxon>
        <taxon>Mucoromycotina</taxon>
        <taxon>Endogonomycetes</taxon>
        <taxon>Endogonales</taxon>
        <taxon>Endogonales incertae sedis</taxon>
        <taxon>Bifiguratus</taxon>
    </lineage>
</organism>
<dbReference type="GO" id="GO:0016747">
    <property type="term" value="F:acyltransferase activity, transferring groups other than amino-acyl groups"/>
    <property type="evidence" value="ECO:0007669"/>
    <property type="project" value="InterPro"/>
</dbReference>
<evidence type="ECO:0000313" key="2">
    <source>
        <dbReference type="EMBL" id="OZJ03347.1"/>
    </source>
</evidence>
<comment type="caution">
    <text evidence="2">The sequence shown here is derived from an EMBL/GenBank/DDBJ whole genome shotgun (WGS) entry which is preliminary data.</text>
</comment>
<dbReference type="Gene3D" id="3.40.630.30">
    <property type="match status" value="1"/>
</dbReference>
<protein>
    <recommendedName>
        <fullName evidence="1">N-acetyltransferase domain-containing protein</fullName>
    </recommendedName>
</protein>
<dbReference type="Proteomes" id="UP000242875">
    <property type="component" value="Unassembled WGS sequence"/>
</dbReference>
<dbReference type="InterPro" id="IPR051531">
    <property type="entry name" value="N-acetyltransferase"/>
</dbReference>
<name>A0A261XYA7_9FUNG</name>
<dbReference type="EMBL" id="MVBO01000090">
    <property type="protein sequence ID" value="OZJ03347.1"/>
    <property type="molecule type" value="Genomic_DNA"/>
</dbReference>
<keyword evidence="3" id="KW-1185">Reference proteome</keyword>
<dbReference type="OrthoDB" id="64477at2759"/>
<accession>A0A261XYA7</accession>
<dbReference type="SUPFAM" id="SSF55729">
    <property type="entry name" value="Acyl-CoA N-acyltransferases (Nat)"/>
    <property type="match status" value="1"/>
</dbReference>
<dbReference type="AlphaFoldDB" id="A0A261XYA7"/>
<gene>
    <name evidence="2" type="ORF">BZG36_04206</name>
</gene>
<dbReference type="PROSITE" id="PS51186">
    <property type="entry name" value="GNAT"/>
    <property type="match status" value="1"/>
</dbReference>
<evidence type="ECO:0000313" key="3">
    <source>
        <dbReference type="Proteomes" id="UP000242875"/>
    </source>
</evidence>
<dbReference type="PANTHER" id="PTHR43792:SF1">
    <property type="entry name" value="N-ACETYLTRANSFERASE DOMAIN-CONTAINING PROTEIN"/>
    <property type="match status" value="1"/>
</dbReference>
<dbReference type="PANTHER" id="PTHR43792">
    <property type="entry name" value="GNAT FAMILY, PUTATIVE (AFU_ORTHOLOGUE AFUA_3G00765)-RELATED-RELATED"/>
    <property type="match status" value="1"/>
</dbReference>
<dbReference type="InterPro" id="IPR000182">
    <property type="entry name" value="GNAT_dom"/>
</dbReference>
<dbReference type="InterPro" id="IPR016181">
    <property type="entry name" value="Acyl_CoA_acyltransferase"/>
</dbReference>
<evidence type="ECO:0000259" key="1">
    <source>
        <dbReference type="PROSITE" id="PS51186"/>
    </source>
</evidence>
<dbReference type="Pfam" id="PF13302">
    <property type="entry name" value="Acetyltransf_3"/>
    <property type="match status" value="1"/>
</dbReference>
<proteinExistence type="predicted"/>
<reference evidence="2 3" key="1">
    <citation type="journal article" date="2017" name="Mycologia">
        <title>Bifiguratus adelaidae, gen. et sp. nov., a new member of Mucoromycotina in endophytic and soil-dwelling habitats.</title>
        <authorList>
            <person name="Torres-Cruz T.J."/>
            <person name="Billingsley Tobias T.L."/>
            <person name="Almatruk M."/>
            <person name="Hesse C."/>
            <person name="Kuske C.R."/>
            <person name="Desiro A."/>
            <person name="Benucci G.M."/>
            <person name="Bonito G."/>
            <person name="Stajich J.E."/>
            <person name="Dunlap C."/>
            <person name="Arnold A.E."/>
            <person name="Porras-Alfaro A."/>
        </authorList>
    </citation>
    <scope>NUCLEOTIDE SEQUENCE [LARGE SCALE GENOMIC DNA]</scope>
    <source>
        <strain evidence="2 3">AZ0501</strain>
    </source>
</reference>
<sequence length="163" mass="18788">MPDVARFQSWVTYDVGRTARLVEEQVNLAPNTPDTWLQLVIVEKTTETVIGDTAIHFPDEDEEQQVEVGINLSPEYQHRGFAAEALQTLFGYLFDQLNKHRIIAITDTENQSAADLFRRLGFRQEGHFIENVWFKGAYGSEYLFAMLKREWDARPEHAANTKV</sequence>